<dbReference type="Proteomes" id="UP001243009">
    <property type="component" value="Unassembled WGS sequence"/>
</dbReference>
<dbReference type="RefSeq" id="WP_305107227.1">
    <property type="nucleotide sequence ID" value="NZ_JAUTWS010000046.1"/>
</dbReference>
<gene>
    <name evidence="2" type="ORF">Q7A36_28780</name>
</gene>
<reference evidence="2 3" key="1">
    <citation type="submission" date="2023-08" db="EMBL/GenBank/DDBJ databases">
        <title>The draft genome sequence of Paracraurococcus sp. LOR1-02.</title>
        <authorList>
            <person name="Kingkaew E."/>
            <person name="Tanasupawat S."/>
        </authorList>
    </citation>
    <scope>NUCLEOTIDE SEQUENCE [LARGE SCALE GENOMIC DNA]</scope>
    <source>
        <strain evidence="2 3">LOR1-02</strain>
    </source>
</reference>
<organism evidence="2 3">
    <name type="scientific">Paracraurococcus lichenis</name>
    <dbReference type="NCBI Taxonomy" id="3064888"/>
    <lineage>
        <taxon>Bacteria</taxon>
        <taxon>Pseudomonadati</taxon>
        <taxon>Pseudomonadota</taxon>
        <taxon>Alphaproteobacteria</taxon>
        <taxon>Acetobacterales</taxon>
        <taxon>Roseomonadaceae</taxon>
        <taxon>Paracraurococcus</taxon>
    </lineage>
</organism>
<dbReference type="EMBL" id="JAUTWS010000046">
    <property type="protein sequence ID" value="MDO9712372.1"/>
    <property type="molecule type" value="Genomic_DNA"/>
</dbReference>
<keyword evidence="3" id="KW-1185">Reference proteome</keyword>
<feature type="transmembrane region" description="Helical" evidence="1">
    <location>
        <begin position="291"/>
        <end position="311"/>
    </location>
</feature>
<keyword evidence="1" id="KW-0472">Membrane</keyword>
<accession>A0ABT9E844</accession>
<name>A0ABT9E844_9PROT</name>
<keyword evidence="1" id="KW-0812">Transmembrane</keyword>
<comment type="caution">
    <text evidence="2">The sequence shown here is derived from an EMBL/GenBank/DDBJ whole genome shotgun (WGS) entry which is preliminary data.</text>
</comment>
<evidence type="ECO:0000256" key="1">
    <source>
        <dbReference type="SAM" id="Phobius"/>
    </source>
</evidence>
<evidence type="ECO:0000313" key="3">
    <source>
        <dbReference type="Proteomes" id="UP001243009"/>
    </source>
</evidence>
<evidence type="ECO:0000313" key="2">
    <source>
        <dbReference type="EMBL" id="MDO9712372.1"/>
    </source>
</evidence>
<keyword evidence="1" id="KW-1133">Transmembrane helix</keyword>
<protein>
    <submittedName>
        <fullName evidence="2">Uncharacterized protein</fullName>
    </submittedName>
</protein>
<sequence length="433" mass="47049">MHPTLDNIRNLLLTIGQQIYVKIPHDEPLNIAVSWNVPALTRAELKAMVQSIADEIEARGREDLGANAAQITDYVRRLEHIASSSIMDNLLNGNLPWAVHMLESSMRGLRQALNSALDSDPEVARSLNQSVRASRSIMQRLAELEPRTVTLKAKIDDIERAHDAAESLPADLAKLQDVRKQVDDSAAQAVKNSAATQISKEEASAALAAIQAIRKEAETITAELGAAYAAATSQGLASAFSERSANIERAAKWWIGGLVAALIVGGGYGSYRVHELVATLANPQVSSVNIVGTALLSLFSVGGAVWFGWLATKQIGQRFRLAEDYAFKAAVSRSYEGYRREASRLDETLATRLLASALDRMDEQPLRLVEAQSFGSPVHELMSSETLREGLRAVPGLSKEILEFVASRTKRRSTETPLVHVLDSTKQPLAAAE</sequence>
<proteinExistence type="predicted"/>
<feature type="transmembrane region" description="Helical" evidence="1">
    <location>
        <begin position="253"/>
        <end position="271"/>
    </location>
</feature>